<dbReference type="EMBL" id="JAAIIJ010000002">
    <property type="protein sequence ID" value="NMN01477.1"/>
    <property type="molecule type" value="Genomic_DNA"/>
</dbReference>
<feature type="region of interest" description="Disordered" evidence="1">
    <location>
        <begin position="1"/>
        <end position="26"/>
    </location>
</feature>
<name>A0ABX1SXF6_9BIFI</name>
<evidence type="ECO:0000313" key="3">
    <source>
        <dbReference type="EMBL" id="NMN01477.1"/>
    </source>
</evidence>
<gene>
    <name evidence="3" type="ORF">G1C94_0098</name>
</gene>
<proteinExistence type="predicted"/>
<feature type="region of interest" description="Disordered" evidence="1">
    <location>
        <begin position="264"/>
        <end position="298"/>
    </location>
</feature>
<reference evidence="3 4" key="1">
    <citation type="submission" date="2020-02" db="EMBL/GenBank/DDBJ databases">
        <title>Characterization of phylogenetic diversity of novel bifidobacterial species isolated in Czech ZOOs.</title>
        <authorList>
            <person name="Lugli G.A."/>
            <person name="Vera N.B."/>
            <person name="Ventura M."/>
        </authorList>
    </citation>
    <scope>NUCLEOTIDE SEQUENCE [LARGE SCALE GENOMIC DNA]</scope>
    <source>
        <strain evidence="3 4">DSM 109963</strain>
    </source>
</reference>
<feature type="compositionally biased region" description="Acidic residues" evidence="1">
    <location>
        <begin position="1"/>
        <end position="22"/>
    </location>
</feature>
<keyword evidence="2" id="KW-0472">Membrane</keyword>
<keyword evidence="2" id="KW-0812">Transmembrane</keyword>
<organism evidence="3 4">
    <name type="scientific">Bifidobacterium panos</name>
    <dbReference type="NCBI Taxonomy" id="2675321"/>
    <lineage>
        <taxon>Bacteria</taxon>
        <taxon>Bacillati</taxon>
        <taxon>Actinomycetota</taxon>
        <taxon>Actinomycetes</taxon>
        <taxon>Bifidobacteriales</taxon>
        <taxon>Bifidobacteriaceae</taxon>
        <taxon>Bifidobacterium</taxon>
    </lineage>
</organism>
<accession>A0ABX1SXF6</accession>
<keyword evidence="2" id="KW-1133">Transmembrane helix</keyword>
<dbReference type="Proteomes" id="UP000553756">
    <property type="component" value="Unassembled WGS sequence"/>
</dbReference>
<protein>
    <submittedName>
        <fullName evidence="3">Colicin transporter</fullName>
    </submittedName>
</protein>
<keyword evidence="4" id="KW-1185">Reference proteome</keyword>
<evidence type="ECO:0000256" key="2">
    <source>
        <dbReference type="SAM" id="Phobius"/>
    </source>
</evidence>
<feature type="transmembrane region" description="Helical" evidence="2">
    <location>
        <begin position="34"/>
        <end position="57"/>
    </location>
</feature>
<evidence type="ECO:0000256" key="1">
    <source>
        <dbReference type="SAM" id="MobiDB-lite"/>
    </source>
</evidence>
<comment type="caution">
    <text evidence="3">The sequence shown here is derived from an EMBL/GenBank/DDBJ whole genome shotgun (WGS) entry which is preliminary data.</text>
</comment>
<sequence>MDDKDLDEDVSAVGAEEAEEAAETGTGKGDRKRLVAIIAAVVVVVLVAAGVGGWLAWSKHELDVAKADCASAAESVGSVKAGYAKLVAGDAKTASGITVEQVKDGKTVENLATELKASEPEVVDCPVKDVKGLKDATVKLGEQTDWYKTHKESLNKAVENVNQSKLDKIIDDATTLLNDSDGKVQDNAVRDDLSKAIEGRDERAIGEAVARVNDSVAAKTRADEEARAQAEAEAQAAAEAAAAQAQSYTPAYTNTGYSGYSGYTSGGNSGSSSSSGSGGGSTSSTPQTNTQSNDNEGHWWVTGDYEMHDGWVGCSVDISINGDSCAGGYGWSLN</sequence>
<evidence type="ECO:0000313" key="4">
    <source>
        <dbReference type="Proteomes" id="UP000553756"/>
    </source>
</evidence>